<proteinExistence type="predicted"/>
<feature type="chain" id="PRO_5036722012" description="BIG2 domain-containing protein" evidence="2">
    <location>
        <begin position="21"/>
        <end position="225"/>
    </location>
</feature>
<dbReference type="EMBL" id="VGJX01000005">
    <property type="protein sequence ID" value="MBM3273551.1"/>
    <property type="molecule type" value="Genomic_DNA"/>
</dbReference>
<feature type="region of interest" description="Disordered" evidence="1">
    <location>
        <begin position="43"/>
        <end position="115"/>
    </location>
</feature>
<organism evidence="3 4">
    <name type="scientific">Candidatus Tanganyikabacteria bacterium</name>
    <dbReference type="NCBI Taxonomy" id="2961651"/>
    <lineage>
        <taxon>Bacteria</taxon>
        <taxon>Bacillati</taxon>
        <taxon>Candidatus Sericytochromatia</taxon>
        <taxon>Candidatus Tanganyikabacteria</taxon>
    </lineage>
</organism>
<dbReference type="AlphaFoldDB" id="A0A937X055"/>
<evidence type="ECO:0000256" key="2">
    <source>
        <dbReference type="SAM" id="SignalP"/>
    </source>
</evidence>
<feature type="compositionally biased region" description="Pro residues" evidence="1">
    <location>
        <begin position="91"/>
        <end position="109"/>
    </location>
</feature>
<evidence type="ECO:0000313" key="4">
    <source>
        <dbReference type="Proteomes" id="UP000703893"/>
    </source>
</evidence>
<feature type="signal peptide" evidence="2">
    <location>
        <begin position="1"/>
        <end position="20"/>
    </location>
</feature>
<reference evidence="3 4" key="1">
    <citation type="submission" date="2019-03" db="EMBL/GenBank/DDBJ databases">
        <title>Lake Tanganyika Metagenome-Assembled Genomes (MAGs).</title>
        <authorList>
            <person name="Tran P."/>
        </authorList>
    </citation>
    <scope>NUCLEOTIDE SEQUENCE [LARGE SCALE GENOMIC DNA]</scope>
    <source>
        <strain evidence="3">K_DeepCast_65m_m2_236</strain>
    </source>
</reference>
<gene>
    <name evidence="3" type="ORF">FJZ00_00255</name>
</gene>
<dbReference type="PROSITE" id="PS51257">
    <property type="entry name" value="PROKAR_LIPOPROTEIN"/>
    <property type="match status" value="1"/>
</dbReference>
<sequence length="225" mass="22396">MRLGLRSGFGLMAITCAAIAACEVDTGQLPGTGPRPVAVKSEAPAANASPVTGLTAAPSASATPRDNVAGGIEKDDTAPTPPPAVTVTPTPGTPTPTPTGIPKLAPTPEPVATRTPSPVVESVVIAPNYLELYQPAPDGSFLAAFPATASLVATVRFQGGATASAVTWSVSDGNAATASAGIVRILSGTTADRVTVYAVADADNATRGSATIDIKRKSQVGLEIK</sequence>
<evidence type="ECO:0000313" key="3">
    <source>
        <dbReference type="EMBL" id="MBM3273551.1"/>
    </source>
</evidence>
<accession>A0A937X055</accession>
<comment type="caution">
    <text evidence="3">The sequence shown here is derived from an EMBL/GenBank/DDBJ whole genome shotgun (WGS) entry which is preliminary data.</text>
</comment>
<evidence type="ECO:0000256" key="1">
    <source>
        <dbReference type="SAM" id="MobiDB-lite"/>
    </source>
</evidence>
<name>A0A937X055_9BACT</name>
<dbReference type="Proteomes" id="UP000703893">
    <property type="component" value="Unassembled WGS sequence"/>
</dbReference>
<keyword evidence="2" id="KW-0732">Signal</keyword>
<evidence type="ECO:0008006" key="5">
    <source>
        <dbReference type="Google" id="ProtNLM"/>
    </source>
</evidence>
<protein>
    <recommendedName>
        <fullName evidence="5">BIG2 domain-containing protein</fullName>
    </recommendedName>
</protein>